<dbReference type="Proteomes" id="UP000235672">
    <property type="component" value="Unassembled WGS sequence"/>
</dbReference>
<organism evidence="2 3">
    <name type="scientific">Hyaloscypha hepaticicola</name>
    <dbReference type="NCBI Taxonomy" id="2082293"/>
    <lineage>
        <taxon>Eukaryota</taxon>
        <taxon>Fungi</taxon>
        <taxon>Dikarya</taxon>
        <taxon>Ascomycota</taxon>
        <taxon>Pezizomycotina</taxon>
        <taxon>Leotiomycetes</taxon>
        <taxon>Helotiales</taxon>
        <taxon>Hyaloscyphaceae</taxon>
        <taxon>Hyaloscypha</taxon>
    </lineage>
</organism>
<keyword evidence="3" id="KW-1185">Reference proteome</keyword>
<evidence type="ECO:0000313" key="2">
    <source>
        <dbReference type="EMBL" id="PMD22225.1"/>
    </source>
</evidence>
<protein>
    <submittedName>
        <fullName evidence="2">Uncharacterized protein</fullName>
    </submittedName>
</protein>
<dbReference type="OrthoDB" id="3551443at2759"/>
<feature type="region of interest" description="Disordered" evidence="1">
    <location>
        <begin position="1"/>
        <end position="36"/>
    </location>
</feature>
<evidence type="ECO:0000256" key="1">
    <source>
        <dbReference type="SAM" id="MobiDB-lite"/>
    </source>
</evidence>
<proteinExistence type="predicted"/>
<dbReference type="AlphaFoldDB" id="A0A2J6Q7J9"/>
<name>A0A2J6Q7J9_9HELO</name>
<reference evidence="2 3" key="1">
    <citation type="submission" date="2016-05" db="EMBL/GenBank/DDBJ databases">
        <title>A degradative enzymes factory behind the ericoid mycorrhizal symbiosis.</title>
        <authorList>
            <consortium name="DOE Joint Genome Institute"/>
            <person name="Martino E."/>
            <person name="Morin E."/>
            <person name="Grelet G."/>
            <person name="Kuo A."/>
            <person name="Kohler A."/>
            <person name="Daghino S."/>
            <person name="Barry K."/>
            <person name="Choi C."/>
            <person name="Cichocki N."/>
            <person name="Clum A."/>
            <person name="Copeland A."/>
            <person name="Hainaut M."/>
            <person name="Haridas S."/>
            <person name="Labutti K."/>
            <person name="Lindquist E."/>
            <person name="Lipzen A."/>
            <person name="Khouja H.-R."/>
            <person name="Murat C."/>
            <person name="Ohm R."/>
            <person name="Olson A."/>
            <person name="Spatafora J."/>
            <person name="Veneault-Fourrey C."/>
            <person name="Henrissat B."/>
            <person name="Grigoriev I."/>
            <person name="Martin F."/>
            <person name="Perotto S."/>
        </authorList>
    </citation>
    <scope>NUCLEOTIDE SEQUENCE [LARGE SCALE GENOMIC DNA]</scope>
    <source>
        <strain evidence="2 3">UAMH 7357</strain>
    </source>
</reference>
<dbReference type="EMBL" id="KZ613478">
    <property type="protein sequence ID" value="PMD22225.1"/>
    <property type="molecule type" value="Genomic_DNA"/>
</dbReference>
<gene>
    <name evidence="2" type="ORF">NA56DRAFT_702579</name>
</gene>
<accession>A0A2J6Q7J9</accession>
<evidence type="ECO:0000313" key="3">
    <source>
        <dbReference type="Proteomes" id="UP000235672"/>
    </source>
</evidence>
<sequence>MPALLALAPTPEGAPEIQEAPEHTESAHTEVSMEIPGRSVHPTKLIAMLRSNFGFGAYAIMMSRNTYTIRTPRRLSADEIARCR</sequence>